<feature type="compositionally biased region" description="Basic and acidic residues" evidence="4">
    <location>
        <begin position="276"/>
        <end position="286"/>
    </location>
</feature>
<dbReference type="InterPro" id="IPR001865">
    <property type="entry name" value="Ribosomal_uS2"/>
</dbReference>
<keyword evidence="2" id="KW-0689">Ribosomal protein</keyword>
<comment type="similarity">
    <text evidence="1">Belongs to the universal ribosomal protein uS2 family.</text>
</comment>
<evidence type="ECO:0008006" key="7">
    <source>
        <dbReference type="Google" id="ProtNLM"/>
    </source>
</evidence>
<proteinExistence type="inferred from homology"/>
<dbReference type="GeneID" id="136809638"/>
<dbReference type="EnsemblMetazoa" id="CLYHEMT010336.1">
    <property type="protein sequence ID" value="CLYHEMP010336.1"/>
    <property type="gene ID" value="CLYHEMG010336"/>
</dbReference>
<evidence type="ECO:0000256" key="2">
    <source>
        <dbReference type="ARBA" id="ARBA00022980"/>
    </source>
</evidence>
<dbReference type="PROSITE" id="PS00962">
    <property type="entry name" value="RIBOSOMAL_S2_1"/>
    <property type="match status" value="1"/>
</dbReference>
<dbReference type="GO" id="GO:0005763">
    <property type="term" value="C:mitochondrial small ribosomal subunit"/>
    <property type="evidence" value="ECO:0007669"/>
    <property type="project" value="TreeGrafter"/>
</dbReference>
<dbReference type="Proteomes" id="UP000594262">
    <property type="component" value="Unplaced"/>
</dbReference>
<keyword evidence="3" id="KW-0687">Ribonucleoprotein</keyword>
<dbReference type="HAMAP" id="MF_00291_B">
    <property type="entry name" value="Ribosomal_uS2_B"/>
    <property type="match status" value="1"/>
</dbReference>
<protein>
    <recommendedName>
        <fullName evidence="7">28S ribosomal protein S2, mitochondrial</fullName>
    </recommendedName>
</protein>
<dbReference type="NCBIfam" id="TIGR01011">
    <property type="entry name" value="rpsB_bact"/>
    <property type="match status" value="1"/>
</dbReference>
<name>A0A7M5VG28_9CNID</name>
<accession>A0A7M5VG28</accession>
<keyword evidence="6" id="KW-1185">Reference proteome</keyword>
<dbReference type="OrthoDB" id="2320368at2759"/>
<dbReference type="AlphaFoldDB" id="A0A7M5VG28"/>
<dbReference type="PRINTS" id="PR00395">
    <property type="entry name" value="RIBOSOMALS2"/>
</dbReference>
<dbReference type="Gene3D" id="3.40.50.10490">
    <property type="entry name" value="Glucose-6-phosphate isomerase like protein, domain 1"/>
    <property type="match status" value="1"/>
</dbReference>
<dbReference type="SUPFAM" id="SSF52313">
    <property type="entry name" value="Ribosomal protein S2"/>
    <property type="match status" value="1"/>
</dbReference>
<sequence length="286" mass="32720">MAFHFGKQVLNVFKGVHSSQPLLKHTKQIFLKNNLRLASSSSKLFTSETNTDETSAVSLNPMDHDDYFNVKSLVDMKEMFDARVHLGHHEGTWYPLTRPYIHGMRSTQYIIDLEKSVECLQCALNVLSHIVYQKGIVLFITTNPRFDHLIQKTARNSGEYFITRAWHKGLFNNASTMLGTDRLPDLIISFNNSRFERVREAITEAAMCNIPVIGLIDTDCDPRLVTYPVPGNDDTLDSMEYFCTIFEKTILNAKQRLAKDEGVEQDTSVDITNDESEPRERHEARS</sequence>
<reference evidence="5" key="1">
    <citation type="submission" date="2021-01" db="UniProtKB">
        <authorList>
            <consortium name="EnsemblMetazoa"/>
        </authorList>
    </citation>
    <scope>IDENTIFICATION</scope>
</reference>
<dbReference type="Pfam" id="PF00318">
    <property type="entry name" value="Ribosomal_S2"/>
    <property type="match status" value="2"/>
</dbReference>
<dbReference type="InterPro" id="IPR023591">
    <property type="entry name" value="Ribosomal_uS2_flav_dom_sf"/>
</dbReference>
<evidence type="ECO:0000313" key="6">
    <source>
        <dbReference type="Proteomes" id="UP000594262"/>
    </source>
</evidence>
<evidence type="ECO:0000313" key="5">
    <source>
        <dbReference type="EnsemblMetazoa" id="CLYHEMP010336.1"/>
    </source>
</evidence>
<organism evidence="5 6">
    <name type="scientific">Clytia hemisphaerica</name>
    <dbReference type="NCBI Taxonomy" id="252671"/>
    <lineage>
        <taxon>Eukaryota</taxon>
        <taxon>Metazoa</taxon>
        <taxon>Cnidaria</taxon>
        <taxon>Hydrozoa</taxon>
        <taxon>Hydroidolina</taxon>
        <taxon>Leptothecata</taxon>
        <taxon>Obeliida</taxon>
        <taxon>Clytiidae</taxon>
        <taxon>Clytia</taxon>
    </lineage>
</organism>
<dbReference type="CDD" id="cd01425">
    <property type="entry name" value="RPS2"/>
    <property type="match status" value="1"/>
</dbReference>
<evidence type="ECO:0000256" key="1">
    <source>
        <dbReference type="ARBA" id="ARBA00006242"/>
    </source>
</evidence>
<dbReference type="PANTHER" id="PTHR12534:SF0">
    <property type="entry name" value="SMALL RIBOSOMAL SUBUNIT PROTEIN US2M"/>
    <property type="match status" value="1"/>
</dbReference>
<dbReference type="RefSeq" id="XP_066922286.1">
    <property type="nucleotide sequence ID" value="XM_067066185.1"/>
</dbReference>
<dbReference type="InterPro" id="IPR005706">
    <property type="entry name" value="Ribosomal_uS2_bac/mit/plastid"/>
</dbReference>
<evidence type="ECO:0000256" key="4">
    <source>
        <dbReference type="SAM" id="MobiDB-lite"/>
    </source>
</evidence>
<feature type="region of interest" description="Disordered" evidence="4">
    <location>
        <begin position="257"/>
        <end position="286"/>
    </location>
</feature>
<dbReference type="InterPro" id="IPR018130">
    <property type="entry name" value="Ribosomal_uS2_CS"/>
</dbReference>
<evidence type="ECO:0000256" key="3">
    <source>
        <dbReference type="ARBA" id="ARBA00023274"/>
    </source>
</evidence>
<dbReference type="PANTHER" id="PTHR12534">
    <property type="entry name" value="30S RIBOSOMAL PROTEIN S2 PROKARYOTIC AND ORGANELLAR"/>
    <property type="match status" value="1"/>
</dbReference>
<dbReference type="GO" id="GO:0003735">
    <property type="term" value="F:structural constituent of ribosome"/>
    <property type="evidence" value="ECO:0007669"/>
    <property type="project" value="InterPro"/>
</dbReference>
<dbReference type="GO" id="GO:0006412">
    <property type="term" value="P:translation"/>
    <property type="evidence" value="ECO:0007669"/>
    <property type="project" value="InterPro"/>
</dbReference>